<name>A0ABD0SMQ2_LOXSC</name>
<sequence length="582" mass="66358">MNGLQRTLGVFFCIIYLVKGNVIVETKSGKVAGVEVSSILKNEKFYSFFSIPYAEPPVGNLRFMPPKPHPGWSDVLAAKKEKKPCAHYYLPVKQTNNYGFVGSEDCLYLSIHTPKLPNNDKPNLPVIVFVYNENFKNSYNASKEYGPDFFMKEDVILVTLQHRLGSLGFLSFEDDLLPGNNGLRDVILALKWIQDNIASFGGDPNRVTLMGHDGGAVIVDIFLHSPKAKGLFQRAALHSGTAWNPVYLRGKARERAIQFSKELEEHATTSSYLLKRLTHFDVMVLTELEERSVGADEAREIQQGVIAFGPVVEHDHPDAVITKLPESKPINIDVPVMIGYNSREGIFHSERYLQMPNFLTMADRDFVFLFPYRTNYTFDIHSKVYADAIQKIKDFYFKEGYIKISFPGEYITYSGDLFQFYGVDYTVRQYAKDSKNPIYYFTFDHSGEFNWKKKSFMEEAVSLDGTWGATHGDELCYLFVCKPIKKAYKKALEDEDSEDIALMKKMVKMWSNFAKTGNPTPPGSEVEWKPATTENRECLVISEEPALKTKLHNDVVEFWDNFIESYRKLAVNGVVKDVKDEL</sequence>
<feature type="chain" id="PRO_5044806210" description="Carboxylesterase type B domain-containing protein" evidence="2">
    <location>
        <begin position="21"/>
        <end position="582"/>
    </location>
</feature>
<proteinExistence type="predicted"/>
<dbReference type="InterPro" id="IPR050309">
    <property type="entry name" value="Type-B_Carboxylest/Lipase"/>
</dbReference>
<evidence type="ECO:0000313" key="4">
    <source>
        <dbReference type="EMBL" id="KAL0820328.1"/>
    </source>
</evidence>
<dbReference type="InterPro" id="IPR002018">
    <property type="entry name" value="CarbesteraseB"/>
</dbReference>
<feature type="domain" description="Carboxylesterase type B" evidence="3">
    <location>
        <begin position="23"/>
        <end position="559"/>
    </location>
</feature>
<keyword evidence="2" id="KW-0732">Signal</keyword>
<dbReference type="InterPro" id="IPR029058">
    <property type="entry name" value="AB_hydrolase_fold"/>
</dbReference>
<evidence type="ECO:0000313" key="5">
    <source>
        <dbReference type="Proteomes" id="UP001549921"/>
    </source>
</evidence>
<reference evidence="4 5" key="1">
    <citation type="submission" date="2024-06" db="EMBL/GenBank/DDBJ databases">
        <title>A chromosome-level genome assembly of beet webworm, Loxostege sticticalis.</title>
        <authorList>
            <person name="Zhang Y."/>
        </authorList>
    </citation>
    <scope>NUCLEOTIDE SEQUENCE [LARGE SCALE GENOMIC DNA]</scope>
    <source>
        <strain evidence="4">AQ028</strain>
        <tissue evidence="4">Male pupae</tissue>
    </source>
</reference>
<evidence type="ECO:0000256" key="2">
    <source>
        <dbReference type="SAM" id="SignalP"/>
    </source>
</evidence>
<keyword evidence="1" id="KW-0325">Glycoprotein</keyword>
<dbReference type="Gene3D" id="3.40.50.1820">
    <property type="entry name" value="alpha/beta hydrolase"/>
    <property type="match status" value="1"/>
</dbReference>
<protein>
    <recommendedName>
        <fullName evidence="3">Carboxylesterase type B domain-containing protein</fullName>
    </recommendedName>
</protein>
<gene>
    <name evidence="4" type="ORF">ABMA28_006228</name>
</gene>
<evidence type="ECO:0000256" key="1">
    <source>
        <dbReference type="ARBA" id="ARBA00023180"/>
    </source>
</evidence>
<evidence type="ECO:0000259" key="3">
    <source>
        <dbReference type="Pfam" id="PF00135"/>
    </source>
</evidence>
<comment type="caution">
    <text evidence="4">The sequence shown here is derived from an EMBL/GenBank/DDBJ whole genome shotgun (WGS) entry which is preliminary data.</text>
</comment>
<dbReference type="PANTHER" id="PTHR11559">
    <property type="entry name" value="CARBOXYLESTERASE"/>
    <property type="match status" value="1"/>
</dbReference>
<dbReference type="Pfam" id="PF00135">
    <property type="entry name" value="COesterase"/>
    <property type="match status" value="1"/>
</dbReference>
<dbReference type="Proteomes" id="UP001549921">
    <property type="component" value="Unassembled WGS sequence"/>
</dbReference>
<dbReference type="SUPFAM" id="SSF53474">
    <property type="entry name" value="alpha/beta-Hydrolases"/>
    <property type="match status" value="1"/>
</dbReference>
<dbReference type="EMBL" id="JBEDNZ010000019">
    <property type="protein sequence ID" value="KAL0820328.1"/>
    <property type="molecule type" value="Genomic_DNA"/>
</dbReference>
<feature type="signal peptide" evidence="2">
    <location>
        <begin position="1"/>
        <end position="20"/>
    </location>
</feature>
<dbReference type="AlphaFoldDB" id="A0ABD0SMQ2"/>
<accession>A0ABD0SMQ2</accession>
<organism evidence="4 5">
    <name type="scientific">Loxostege sticticalis</name>
    <name type="common">Beet webworm moth</name>
    <dbReference type="NCBI Taxonomy" id="481309"/>
    <lineage>
        <taxon>Eukaryota</taxon>
        <taxon>Metazoa</taxon>
        <taxon>Ecdysozoa</taxon>
        <taxon>Arthropoda</taxon>
        <taxon>Hexapoda</taxon>
        <taxon>Insecta</taxon>
        <taxon>Pterygota</taxon>
        <taxon>Neoptera</taxon>
        <taxon>Endopterygota</taxon>
        <taxon>Lepidoptera</taxon>
        <taxon>Glossata</taxon>
        <taxon>Ditrysia</taxon>
        <taxon>Pyraloidea</taxon>
        <taxon>Crambidae</taxon>
        <taxon>Pyraustinae</taxon>
        <taxon>Loxostege</taxon>
    </lineage>
</organism>